<dbReference type="EMBL" id="QWEH01000028">
    <property type="protein sequence ID" value="RHW29379.1"/>
    <property type="molecule type" value="Genomic_DNA"/>
</dbReference>
<dbReference type="Gene3D" id="1.20.1090.10">
    <property type="entry name" value="Dehydroquinate synthase-like - alpha domain"/>
    <property type="match status" value="1"/>
</dbReference>
<comment type="similarity">
    <text evidence="1">Belongs to the iron-containing alcohol dehydrogenase family.</text>
</comment>
<dbReference type="InterPro" id="IPR056798">
    <property type="entry name" value="ADH_Fe_C"/>
</dbReference>
<proteinExistence type="inferred from homology"/>
<dbReference type="Pfam" id="PF25137">
    <property type="entry name" value="ADH_Fe_C"/>
    <property type="match status" value="1"/>
</dbReference>
<keyword evidence="7" id="KW-1185">Reference proteome</keyword>
<dbReference type="CDD" id="cd08551">
    <property type="entry name" value="Fe-ADH"/>
    <property type="match status" value="1"/>
</dbReference>
<keyword evidence="2" id="KW-0560">Oxidoreductase</keyword>
<keyword evidence="3" id="KW-0520">NAD</keyword>
<evidence type="ECO:0000256" key="2">
    <source>
        <dbReference type="ARBA" id="ARBA00023002"/>
    </source>
</evidence>
<dbReference type="InterPro" id="IPR001670">
    <property type="entry name" value="ADH_Fe/GldA"/>
</dbReference>
<evidence type="ECO:0000256" key="1">
    <source>
        <dbReference type="ARBA" id="ARBA00007358"/>
    </source>
</evidence>
<evidence type="ECO:0000259" key="5">
    <source>
        <dbReference type="Pfam" id="PF25137"/>
    </source>
</evidence>
<dbReference type="InterPro" id="IPR039697">
    <property type="entry name" value="Alcohol_dehydrogenase_Fe"/>
</dbReference>
<dbReference type="FunFam" id="3.40.50.1970:FF:000003">
    <property type="entry name" value="Alcohol dehydrogenase, iron-containing"/>
    <property type="match status" value="1"/>
</dbReference>
<sequence>MPTKVIFELNSASRIGEILKYENKYSVLIVTDKGITSAGLLSSSLQSLEENNIHYEIFDEVEPNPKTSTVRKGAEVLSNHSFDAVIGFGGGSSIDTAKALGVMATNKGDILDYEGVGKLVNEPIYTVAIPTTSGTGSEVTASTVITDENTLFKAAIISEKIFPDLAILDASLTMKCPPSITAATGMDALTHAIESYISKENNPISGSVALHAISLISVNLSKAYFYGTDRESRENMLEASMLAGLAFSQTRLGNVHAISQSFGGLFDIPHGIANATLLPFILKFNAPACLDQMVDIAIAMGIDTANDSKEIIADKVIDTIAEWNHSYDIPNNTKELGVDISQLDKLVKDSMRSGNVLVNPRLTTAKDVEKIIKNSYDGILNERDVKHESFV</sequence>
<dbReference type="Proteomes" id="UP000285456">
    <property type="component" value="Unassembled WGS sequence"/>
</dbReference>
<dbReference type="GO" id="GO:0004022">
    <property type="term" value="F:alcohol dehydrogenase (NAD+) activity"/>
    <property type="evidence" value="ECO:0007669"/>
    <property type="project" value="UniProtKB-ARBA"/>
</dbReference>
<evidence type="ECO:0000256" key="3">
    <source>
        <dbReference type="ARBA" id="ARBA00023027"/>
    </source>
</evidence>
<protein>
    <submittedName>
        <fullName evidence="6">Iron-containing alcohol dehydrogenase</fullName>
    </submittedName>
</protein>
<feature type="domain" description="Alcohol dehydrogenase iron-type/glycerol dehydrogenase GldA" evidence="4">
    <location>
        <begin position="2"/>
        <end position="169"/>
    </location>
</feature>
<dbReference type="PROSITE" id="PS00913">
    <property type="entry name" value="ADH_IRON_1"/>
    <property type="match status" value="1"/>
</dbReference>
<name>A0A417Y9M7_9BACI</name>
<evidence type="ECO:0000313" key="6">
    <source>
        <dbReference type="EMBL" id="RHW29379.1"/>
    </source>
</evidence>
<comment type="caution">
    <text evidence="6">The sequence shown here is derived from an EMBL/GenBank/DDBJ whole genome shotgun (WGS) entry which is preliminary data.</text>
</comment>
<organism evidence="6 7">
    <name type="scientific">Oceanobacillus profundus</name>
    <dbReference type="NCBI Taxonomy" id="372463"/>
    <lineage>
        <taxon>Bacteria</taxon>
        <taxon>Bacillati</taxon>
        <taxon>Bacillota</taxon>
        <taxon>Bacilli</taxon>
        <taxon>Bacillales</taxon>
        <taxon>Bacillaceae</taxon>
        <taxon>Oceanobacillus</taxon>
    </lineage>
</organism>
<dbReference type="PANTHER" id="PTHR11496:SF102">
    <property type="entry name" value="ALCOHOL DEHYDROGENASE 4"/>
    <property type="match status" value="1"/>
</dbReference>
<dbReference type="InterPro" id="IPR018211">
    <property type="entry name" value="ADH_Fe_CS"/>
</dbReference>
<dbReference type="SUPFAM" id="SSF56796">
    <property type="entry name" value="Dehydroquinate synthase-like"/>
    <property type="match status" value="1"/>
</dbReference>
<evidence type="ECO:0000313" key="7">
    <source>
        <dbReference type="Proteomes" id="UP000285456"/>
    </source>
</evidence>
<evidence type="ECO:0000259" key="4">
    <source>
        <dbReference type="Pfam" id="PF00465"/>
    </source>
</evidence>
<feature type="domain" description="Fe-containing alcohol dehydrogenase-like C-terminal" evidence="5">
    <location>
        <begin position="181"/>
        <end position="376"/>
    </location>
</feature>
<dbReference type="PANTHER" id="PTHR11496">
    <property type="entry name" value="ALCOHOL DEHYDROGENASE"/>
    <property type="match status" value="1"/>
</dbReference>
<reference evidence="6 7" key="1">
    <citation type="journal article" date="2007" name="Int. J. Syst. Evol. Microbiol.">
        <title>Oceanobacillus profundus sp. nov., isolated from a deep-sea sediment core.</title>
        <authorList>
            <person name="Kim Y.G."/>
            <person name="Choi D.H."/>
            <person name="Hyun S."/>
            <person name="Cho B.C."/>
        </authorList>
    </citation>
    <scope>NUCLEOTIDE SEQUENCE [LARGE SCALE GENOMIC DNA]</scope>
    <source>
        <strain evidence="6 7">DSM 18246</strain>
    </source>
</reference>
<dbReference type="Gene3D" id="3.40.50.1970">
    <property type="match status" value="1"/>
</dbReference>
<dbReference type="FunFam" id="1.20.1090.10:FF:000001">
    <property type="entry name" value="Aldehyde-alcohol dehydrogenase"/>
    <property type="match status" value="1"/>
</dbReference>
<dbReference type="Pfam" id="PF00465">
    <property type="entry name" value="Fe-ADH"/>
    <property type="match status" value="1"/>
</dbReference>
<gene>
    <name evidence="6" type="ORF">D1B32_22410</name>
</gene>
<dbReference type="AlphaFoldDB" id="A0A417Y9M7"/>
<accession>A0A417Y9M7</accession>
<dbReference type="OrthoDB" id="9815791at2"/>
<dbReference type="GO" id="GO:0046872">
    <property type="term" value="F:metal ion binding"/>
    <property type="evidence" value="ECO:0007669"/>
    <property type="project" value="InterPro"/>
</dbReference>